<feature type="active site" description="Proton donor" evidence="7">
    <location>
        <position position="62"/>
    </location>
</feature>
<evidence type="ECO:0000256" key="8">
    <source>
        <dbReference type="PIRSR" id="PIRSR000915-2"/>
    </source>
</evidence>
<feature type="binding site" evidence="9">
    <location>
        <position position="60"/>
    </location>
    <ligand>
        <name>Mg(2+)</name>
        <dbReference type="ChEBI" id="CHEBI:18420"/>
    </ligand>
</feature>
<feature type="active site" description="Nucleophile" evidence="7">
    <location>
        <position position="60"/>
    </location>
</feature>
<reference evidence="11" key="1">
    <citation type="submission" date="2012-12" db="EMBL/GenBank/DDBJ databases">
        <title>Identification and characterization of a phenylalanine ammonia-lyase gene family in Isatis indigotica Fort.</title>
        <authorList>
            <person name="Liu Q."/>
            <person name="Chen J."/>
            <person name="Zhou X."/>
            <person name="Di P."/>
            <person name="Xiao Y."/>
            <person name="Xuan H."/>
            <person name="Zhang L."/>
            <person name="Chen W."/>
        </authorList>
    </citation>
    <scope>NUCLEOTIDE SEQUENCE</scope>
    <source>
        <tissue evidence="11">Salivary gland</tissue>
    </source>
</reference>
<evidence type="ECO:0000256" key="9">
    <source>
        <dbReference type="PIRSR" id="PIRSR000915-3"/>
    </source>
</evidence>
<keyword evidence="9" id="KW-0479">Metal-binding</keyword>
<dbReference type="PIRSF" id="PIRSF000915">
    <property type="entry name" value="PGP-type_phosphatase"/>
    <property type="match status" value="1"/>
</dbReference>
<dbReference type="NCBIfam" id="TIGR01460">
    <property type="entry name" value="HAD-SF-IIA"/>
    <property type="match status" value="1"/>
</dbReference>
<dbReference type="EMBL" id="GADI01001210">
    <property type="protein sequence ID" value="JAA72598.1"/>
    <property type="molecule type" value="mRNA"/>
</dbReference>
<evidence type="ECO:0000256" key="2">
    <source>
        <dbReference type="ARBA" id="ARBA00004514"/>
    </source>
</evidence>
<dbReference type="FunFam" id="3.40.50.1000:FF:000163">
    <property type="entry name" value="Pyridoxal phosphate phosphatase"/>
    <property type="match status" value="1"/>
</dbReference>
<feature type="binding site" evidence="9">
    <location>
        <position position="282"/>
    </location>
    <ligand>
        <name>Mg(2+)</name>
        <dbReference type="ChEBI" id="CHEBI:18420"/>
    </ligand>
</feature>
<feature type="signal peptide" evidence="10">
    <location>
        <begin position="1"/>
        <end position="17"/>
    </location>
</feature>
<dbReference type="PANTHER" id="PTHR19288">
    <property type="entry name" value="4-NITROPHENYLPHOSPHATASE-RELATED"/>
    <property type="match status" value="1"/>
</dbReference>
<evidence type="ECO:0000256" key="5">
    <source>
        <dbReference type="ARBA" id="ARBA00022801"/>
    </source>
</evidence>
<dbReference type="InterPro" id="IPR006357">
    <property type="entry name" value="HAD-SF_hydro_IIA"/>
</dbReference>
<dbReference type="SUPFAM" id="SSF56784">
    <property type="entry name" value="HAD-like"/>
    <property type="match status" value="1"/>
</dbReference>
<sequence>LLYEFLSWLFLTSSSWSYLRSLVYGGAVTAMANGLGRCRLLPKEILENELLPSITYVLSDCDGVLWSGNNAIPGSSEALSVLRKLGKKVRYVTNNSSKSRQGYVEKCKKLNFDAKLEDIFTAAYCAVLYLKKINFSGKIYLIGTKALLSEIVDGGFTTCAPIGPDPAPNDWLKWAVEEMTPNPEVKAVVVGFDEHIGFVKCLKAATYLKDPNCLFLATNTDETYPCPNKSIVVPGTGTMVAAVTTASQRKPIVVGKPEPFMTDCIRFRCPDLDPARTVMIGDRLNTDIQMGRRAGMKTILVGSGVHGLDDVRRHVREGKLDDVPDFYVPKLGDIADMLA</sequence>
<keyword evidence="10" id="KW-0732">Signal</keyword>
<comment type="cofactor">
    <cofactor evidence="9">
        <name>Mg(2+)</name>
        <dbReference type="ChEBI" id="CHEBI:18420"/>
    </cofactor>
    <text evidence="9">Divalent metal ions. Mg(2+) is the most effective.</text>
</comment>
<dbReference type="Gene3D" id="3.40.50.1000">
    <property type="entry name" value="HAD superfamily/HAD-like"/>
    <property type="match status" value="2"/>
</dbReference>
<feature type="binding site" evidence="9">
    <location>
        <position position="62"/>
    </location>
    <ligand>
        <name>Mg(2+)</name>
        <dbReference type="ChEBI" id="CHEBI:18420"/>
    </ligand>
</feature>
<dbReference type="InterPro" id="IPR023214">
    <property type="entry name" value="HAD_sf"/>
</dbReference>
<feature type="non-terminal residue" evidence="11">
    <location>
        <position position="1"/>
    </location>
</feature>
<dbReference type="Pfam" id="PF13242">
    <property type="entry name" value="Hydrolase_like"/>
    <property type="match status" value="1"/>
</dbReference>
<dbReference type="InterPro" id="IPR036412">
    <property type="entry name" value="HAD-like_sf"/>
</dbReference>
<proteinExistence type="evidence at transcript level"/>
<evidence type="ECO:0000256" key="4">
    <source>
        <dbReference type="ARBA" id="ARBA00022490"/>
    </source>
</evidence>
<dbReference type="PANTHER" id="PTHR19288:SF93">
    <property type="entry name" value="FI11325P-RELATED"/>
    <property type="match status" value="1"/>
</dbReference>
<accession>A0A0K8RNX4</accession>
<comment type="subcellular location">
    <subcellularLocation>
        <location evidence="1">Cell membrane</location>
        <topology evidence="1">Peripheral membrane protein</topology>
    </subcellularLocation>
    <subcellularLocation>
        <location evidence="2">Cytoplasm</location>
        <location evidence="2">Cytosol</location>
    </subcellularLocation>
</comment>
<feature type="binding site" evidence="8">
    <location>
        <position position="256"/>
    </location>
    <ligand>
        <name>substrate</name>
    </ligand>
</feature>
<keyword evidence="6" id="KW-0472">Membrane</keyword>
<dbReference type="NCBIfam" id="TIGR01452">
    <property type="entry name" value="PGP_euk"/>
    <property type="match status" value="1"/>
</dbReference>
<dbReference type="GO" id="GO:0046872">
    <property type="term" value="F:metal ion binding"/>
    <property type="evidence" value="ECO:0007669"/>
    <property type="project" value="UniProtKB-KW"/>
</dbReference>
<keyword evidence="9" id="KW-0460">Magnesium</keyword>
<dbReference type="AlphaFoldDB" id="A0A0K8RNX4"/>
<evidence type="ECO:0000256" key="10">
    <source>
        <dbReference type="SAM" id="SignalP"/>
    </source>
</evidence>
<protein>
    <submittedName>
        <fullName evidence="11">Putative phosphoglycolate phosphatase</fullName>
    </submittedName>
</protein>
<organism evidence="11">
    <name type="scientific">Ixodes ricinus</name>
    <name type="common">Common tick</name>
    <name type="synonym">Acarus ricinus</name>
    <dbReference type="NCBI Taxonomy" id="34613"/>
    <lineage>
        <taxon>Eukaryota</taxon>
        <taxon>Metazoa</taxon>
        <taxon>Ecdysozoa</taxon>
        <taxon>Arthropoda</taxon>
        <taxon>Chelicerata</taxon>
        <taxon>Arachnida</taxon>
        <taxon>Acari</taxon>
        <taxon>Parasitiformes</taxon>
        <taxon>Ixodida</taxon>
        <taxon>Ixodoidea</taxon>
        <taxon>Ixodidae</taxon>
        <taxon>Ixodinae</taxon>
        <taxon>Ixodes</taxon>
    </lineage>
</organism>
<dbReference type="GO" id="GO:0016791">
    <property type="term" value="F:phosphatase activity"/>
    <property type="evidence" value="ECO:0007669"/>
    <property type="project" value="InterPro"/>
</dbReference>
<dbReference type="GO" id="GO:0005829">
    <property type="term" value="C:cytosol"/>
    <property type="evidence" value="ECO:0007669"/>
    <property type="project" value="UniProtKB-SubCell"/>
</dbReference>
<keyword evidence="3" id="KW-1003">Cell membrane</keyword>
<evidence type="ECO:0000256" key="3">
    <source>
        <dbReference type="ARBA" id="ARBA00022475"/>
    </source>
</evidence>
<evidence type="ECO:0000256" key="7">
    <source>
        <dbReference type="PIRSR" id="PIRSR000915-1"/>
    </source>
</evidence>
<evidence type="ECO:0000313" key="11">
    <source>
        <dbReference type="EMBL" id="JAA72598.1"/>
    </source>
</evidence>
<feature type="chain" id="PRO_5005518974" evidence="10">
    <location>
        <begin position="18"/>
        <end position="339"/>
    </location>
</feature>
<dbReference type="Pfam" id="PF13344">
    <property type="entry name" value="Hydrolase_6"/>
    <property type="match status" value="1"/>
</dbReference>
<evidence type="ECO:0000256" key="6">
    <source>
        <dbReference type="ARBA" id="ARBA00023136"/>
    </source>
</evidence>
<name>A0A0K8RNX4_IXORI</name>
<keyword evidence="5" id="KW-0378">Hydrolase</keyword>
<dbReference type="InterPro" id="IPR006349">
    <property type="entry name" value="PGP_euk"/>
</dbReference>
<dbReference type="GO" id="GO:0005886">
    <property type="term" value="C:plasma membrane"/>
    <property type="evidence" value="ECO:0007669"/>
    <property type="project" value="UniProtKB-SubCell"/>
</dbReference>
<keyword evidence="4" id="KW-0963">Cytoplasm</keyword>
<evidence type="ECO:0000256" key="1">
    <source>
        <dbReference type="ARBA" id="ARBA00004202"/>
    </source>
</evidence>